<feature type="compositionally biased region" description="Acidic residues" evidence="1">
    <location>
        <begin position="236"/>
        <end position="246"/>
    </location>
</feature>
<feature type="compositionally biased region" description="Basic and acidic residues" evidence="1">
    <location>
        <begin position="99"/>
        <end position="108"/>
    </location>
</feature>
<keyword evidence="5" id="KW-1185">Reference proteome</keyword>
<dbReference type="SMART" id="SM00220">
    <property type="entry name" value="S_TKc"/>
    <property type="match status" value="1"/>
</dbReference>
<accession>U6MPG6</accession>
<evidence type="ECO:0000256" key="1">
    <source>
        <dbReference type="SAM" id="MobiDB-lite"/>
    </source>
</evidence>
<dbReference type="VEuPathDB" id="ToxoDB:ENH_00026550"/>
<proteinExistence type="predicted"/>
<keyword evidence="2" id="KW-0812">Transmembrane</keyword>
<reference evidence="4" key="1">
    <citation type="submission" date="2013-10" db="EMBL/GenBank/DDBJ databases">
        <title>Genomic analysis of the causative agents of coccidiosis in chickens.</title>
        <authorList>
            <person name="Reid A.J."/>
            <person name="Blake D."/>
            <person name="Billington K."/>
            <person name="Browne H."/>
            <person name="Dunn M."/>
            <person name="Hung S."/>
            <person name="Kawahara F."/>
            <person name="Miranda-Saavedra D."/>
            <person name="Mourier T."/>
            <person name="Nagra H."/>
            <person name="Otto T.D."/>
            <person name="Rawlings N."/>
            <person name="Sanchez A."/>
            <person name="Sanders M."/>
            <person name="Subramaniam C."/>
            <person name="Tay Y."/>
            <person name="Dear P."/>
            <person name="Doerig C."/>
            <person name="Gruber A."/>
            <person name="Parkinson J."/>
            <person name="Shirley M."/>
            <person name="Wan K.L."/>
            <person name="Berriman M."/>
            <person name="Tomley F."/>
            <person name="Pain A."/>
        </authorList>
    </citation>
    <scope>NUCLEOTIDE SEQUENCE [LARGE SCALE GENOMIC DNA]</scope>
    <source>
        <strain evidence="4">Houghton</strain>
    </source>
</reference>
<dbReference type="InterPro" id="IPR000719">
    <property type="entry name" value="Prot_kinase_dom"/>
</dbReference>
<feature type="compositionally biased region" description="Polar residues" evidence="1">
    <location>
        <begin position="1"/>
        <end position="13"/>
    </location>
</feature>
<dbReference type="EMBL" id="HG723041">
    <property type="protein sequence ID" value="CDJ64983.1"/>
    <property type="molecule type" value="Genomic_DNA"/>
</dbReference>
<dbReference type="GeneID" id="25472823"/>
<feature type="region of interest" description="Disordered" evidence="1">
    <location>
        <begin position="77"/>
        <end position="112"/>
    </location>
</feature>
<evidence type="ECO:0000259" key="3">
    <source>
        <dbReference type="PROSITE" id="PS50011"/>
    </source>
</evidence>
<feature type="domain" description="Protein kinase" evidence="3">
    <location>
        <begin position="186"/>
        <end position="514"/>
    </location>
</feature>
<gene>
    <name evidence="4" type="ORF">ENH_00026550</name>
</gene>
<dbReference type="GO" id="GO:0004672">
    <property type="term" value="F:protein kinase activity"/>
    <property type="evidence" value="ECO:0007669"/>
    <property type="project" value="InterPro"/>
</dbReference>
<evidence type="ECO:0000313" key="4">
    <source>
        <dbReference type="EMBL" id="CDJ64983.1"/>
    </source>
</evidence>
<dbReference type="PANTHER" id="PTHR44167:SF24">
    <property type="entry name" value="SERINE_THREONINE-PROTEIN KINASE CHK2"/>
    <property type="match status" value="1"/>
</dbReference>
<organism evidence="4 5">
    <name type="scientific">Eimeria necatrix</name>
    <dbReference type="NCBI Taxonomy" id="51315"/>
    <lineage>
        <taxon>Eukaryota</taxon>
        <taxon>Sar</taxon>
        <taxon>Alveolata</taxon>
        <taxon>Apicomplexa</taxon>
        <taxon>Conoidasida</taxon>
        <taxon>Coccidia</taxon>
        <taxon>Eucoccidiorida</taxon>
        <taxon>Eimeriorina</taxon>
        <taxon>Eimeriidae</taxon>
        <taxon>Eimeria</taxon>
    </lineage>
</organism>
<dbReference type="OrthoDB" id="3256376at2759"/>
<sequence length="514" mass="56560">MDPTSPSATSPSGNPKDFKMLDPPFLLADLPQTGRLHRQHGRRRYSGALLFMVLSSLAVAFSIFGVSRQLHHGEPGSLAGAVRPDQAGASSATGRPVLRRVDDERRLPPDAARGKQYLAQALSALELKKAQEASGPPASENAREALKMLAYHLSGGFSRKIVGQTVRLEEIAPFDDSVTQTFGTEYEVTRFLGEGLFSLILEVKDKESQRFFALRVPFGANQEDQEEIQASRSTSEDEDSDEEGDSTEERVTQELSELLLSEEEGIRTALDKTPAAKGASHRGIAVPLATAELEDMPADLYADGLVVSNKVQLTELFYGDLETLVEHSPLLPLDAKVYIAQRLLLQVLYLQEIGACHNDLKLSSCFMRADGSFLLGDFASTNVAGTEAGKFVGATLAFIEPELFMSIKKGLETATPVVPEAKSDLWSLGALLYELFTGDLPYGLSAPAHSMDRLYLHLTELLQRDISSAVLVPDMTKSHVPERWQELLTRLLQVKREKRITADEVMREFSDLWQ</sequence>
<protein>
    <recommendedName>
        <fullName evidence="3">Protein kinase domain-containing protein</fullName>
    </recommendedName>
</protein>
<dbReference type="SUPFAM" id="SSF56112">
    <property type="entry name" value="Protein kinase-like (PK-like)"/>
    <property type="match status" value="1"/>
</dbReference>
<reference evidence="4" key="2">
    <citation type="submission" date="2013-10" db="EMBL/GenBank/DDBJ databases">
        <authorList>
            <person name="Aslett M."/>
        </authorList>
    </citation>
    <scope>NUCLEOTIDE SEQUENCE [LARGE SCALE GENOMIC DNA]</scope>
    <source>
        <strain evidence="4">Houghton</strain>
    </source>
</reference>
<evidence type="ECO:0000313" key="5">
    <source>
        <dbReference type="Proteomes" id="UP000030754"/>
    </source>
</evidence>
<feature type="region of interest" description="Disordered" evidence="1">
    <location>
        <begin position="222"/>
        <end position="252"/>
    </location>
</feature>
<evidence type="ECO:0000256" key="2">
    <source>
        <dbReference type="SAM" id="Phobius"/>
    </source>
</evidence>
<name>U6MPG6_9EIME</name>
<dbReference type="GO" id="GO:0005524">
    <property type="term" value="F:ATP binding"/>
    <property type="evidence" value="ECO:0007669"/>
    <property type="project" value="InterPro"/>
</dbReference>
<dbReference type="Gene3D" id="1.10.510.10">
    <property type="entry name" value="Transferase(Phosphotransferase) domain 1"/>
    <property type="match status" value="1"/>
</dbReference>
<dbReference type="Pfam" id="PF00069">
    <property type="entry name" value="Pkinase"/>
    <property type="match status" value="1"/>
</dbReference>
<feature type="transmembrane region" description="Helical" evidence="2">
    <location>
        <begin position="45"/>
        <end position="66"/>
    </location>
</feature>
<dbReference type="InterPro" id="IPR011009">
    <property type="entry name" value="Kinase-like_dom_sf"/>
</dbReference>
<dbReference type="PROSITE" id="PS50011">
    <property type="entry name" value="PROTEIN_KINASE_DOM"/>
    <property type="match status" value="1"/>
</dbReference>
<keyword evidence="2" id="KW-1133">Transmembrane helix</keyword>
<feature type="region of interest" description="Disordered" evidence="1">
    <location>
        <begin position="1"/>
        <end position="20"/>
    </location>
</feature>
<dbReference type="Proteomes" id="UP000030754">
    <property type="component" value="Unassembled WGS sequence"/>
</dbReference>
<keyword evidence="2" id="KW-0472">Membrane</keyword>
<dbReference type="RefSeq" id="XP_013433450.1">
    <property type="nucleotide sequence ID" value="XM_013577996.1"/>
</dbReference>
<dbReference type="PANTHER" id="PTHR44167">
    <property type="entry name" value="OVARIAN-SPECIFIC SERINE/THREONINE-PROTEIN KINASE LOK-RELATED"/>
    <property type="match status" value="1"/>
</dbReference>
<dbReference type="AlphaFoldDB" id="U6MPG6"/>